<evidence type="ECO:0000256" key="1">
    <source>
        <dbReference type="SAM" id="MobiDB-lite"/>
    </source>
</evidence>
<accession>A0AAD6LH29</accession>
<feature type="region of interest" description="Disordered" evidence="1">
    <location>
        <begin position="107"/>
        <end position="147"/>
    </location>
</feature>
<dbReference type="EMBL" id="JAQIZT010000017">
    <property type="protein sequence ID" value="KAJ6960512.1"/>
    <property type="molecule type" value="Genomic_DNA"/>
</dbReference>
<evidence type="ECO:0000313" key="3">
    <source>
        <dbReference type="EMBL" id="KAJ6960512.1"/>
    </source>
</evidence>
<organism evidence="3 4">
    <name type="scientific">Populus alba x Populus x berolinensis</name>
    <dbReference type="NCBI Taxonomy" id="444605"/>
    <lineage>
        <taxon>Eukaryota</taxon>
        <taxon>Viridiplantae</taxon>
        <taxon>Streptophyta</taxon>
        <taxon>Embryophyta</taxon>
        <taxon>Tracheophyta</taxon>
        <taxon>Spermatophyta</taxon>
        <taxon>Magnoliopsida</taxon>
        <taxon>eudicotyledons</taxon>
        <taxon>Gunneridae</taxon>
        <taxon>Pentapetalae</taxon>
        <taxon>rosids</taxon>
        <taxon>fabids</taxon>
        <taxon>Malpighiales</taxon>
        <taxon>Salicaceae</taxon>
        <taxon>Saliceae</taxon>
        <taxon>Populus</taxon>
    </lineage>
</organism>
<dbReference type="AlphaFoldDB" id="A0AAD6LH29"/>
<evidence type="ECO:0000313" key="2">
    <source>
        <dbReference type="EMBL" id="KAJ6960508.1"/>
    </source>
</evidence>
<proteinExistence type="predicted"/>
<feature type="compositionally biased region" description="Polar residues" evidence="1">
    <location>
        <begin position="128"/>
        <end position="147"/>
    </location>
</feature>
<protein>
    <submittedName>
        <fullName evidence="3">Uncharacterized protein</fullName>
    </submittedName>
</protein>
<name>A0AAD6LH29_9ROSI</name>
<reference evidence="3" key="1">
    <citation type="journal article" date="2023" name="Mol. Ecol. Resour.">
        <title>Chromosome-level genome assembly of a triploid poplar Populus alba 'Berolinensis'.</title>
        <authorList>
            <person name="Chen S."/>
            <person name="Yu Y."/>
            <person name="Wang X."/>
            <person name="Wang S."/>
            <person name="Zhang T."/>
            <person name="Zhou Y."/>
            <person name="He R."/>
            <person name="Meng N."/>
            <person name="Wang Y."/>
            <person name="Liu W."/>
            <person name="Liu Z."/>
            <person name="Liu J."/>
            <person name="Guo Q."/>
            <person name="Huang H."/>
            <person name="Sederoff R.R."/>
            <person name="Wang G."/>
            <person name="Qu G."/>
            <person name="Chen S."/>
        </authorList>
    </citation>
    <scope>NUCLEOTIDE SEQUENCE</scope>
    <source>
        <strain evidence="3">SC-2020</strain>
    </source>
</reference>
<sequence>MVGAQRQDLDFKSNISLKLSLRLAVGLSIHDGDEKYAFLQPSAGKVHQHDDAHGMQNDLLTTRSKLISLAINHTGRRRLPVVQGTPRSNIQNLRSSANPQIRLDVSASYKDGSTSSPSQRRTPWIGSKLSNNMCTPLTRGTITGTAP</sequence>
<evidence type="ECO:0000313" key="4">
    <source>
        <dbReference type="Proteomes" id="UP001164929"/>
    </source>
</evidence>
<feature type="compositionally biased region" description="Polar residues" evidence="1">
    <location>
        <begin position="111"/>
        <end position="121"/>
    </location>
</feature>
<dbReference type="Proteomes" id="UP001164929">
    <property type="component" value="Chromosome 17"/>
</dbReference>
<dbReference type="EMBL" id="JAQIZT010000017">
    <property type="protein sequence ID" value="KAJ6960508.1"/>
    <property type="molecule type" value="Genomic_DNA"/>
</dbReference>
<gene>
    <name evidence="2" type="ORF">NC653_038517</name>
    <name evidence="3" type="ORF">NC653_038521</name>
</gene>
<comment type="caution">
    <text evidence="3">The sequence shown here is derived from an EMBL/GenBank/DDBJ whole genome shotgun (WGS) entry which is preliminary data.</text>
</comment>
<keyword evidence="4" id="KW-1185">Reference proteome</keyword>